<dbReference type="EMBL" id="AP028912">
    <property type="protein sequence ID" value="BES93013.1"/>
    <property type="molecule type" value="Genomic_DNA"/>
</dbReference>
<dbReference type="PANTHER" id="PTHR12801:SF158">
    <property type="entry name" value="RNA EXONUCLEASE 4"/>
    <property type="match status" value="1"/>
</dbReference>
<feature type="domain" description="Exonuclease" evidence="9">
    <location>
        <begin position="156"/>
        <end position="314"/>
    </location>
</feature>
<dbReference type="InterPro" id="IPR013520">
    <property type="entry name" value="Ribonucl_H"/>
</dbReference>
<evidence type="ECO:0000256" key="5">
    <source>
        <dbReference type="ARBA" id="ARBA00022801"/>
    </source>
</evidence>
<evidence type="ECO:0000256" key="4">
    <source>
        <dbReference type="ARBA" id="ARBA00022722"/>
    </source>
</evidence>
<evidence type="ECO:0000256" key="8">
    <source>
        <dbReference type="SAM" id="MobiDB-lite"/>
    </source>
</evidence>
<keyword evidence="7" id="KW-0539">Nucleus</keyword>
<feature type="compositionally biased region" description="Polar residues" evidence="8">
    <location>
        <begin position="1"/>
        <end position="14"/>
    </location>
</feature>
<dbReference type="InterPro" id="IPR047021">
    <property type="entry name" value="REXO1/3/4-like"/>
</dbReference>
<dbReference type="InterPro" id="IPR012337">
    <property type="entry name" value="RNaseH-like_sf"/>
</dbReference>
<evidence type="ECO:0000259" key="9">
    <source>
        <dbReference type="SMART" id="SM00479"/>
    </source>
</evidence>
<dbReference type="SUPFAM" id="SSF53098">
    <property type="entry name" value="Ribonuclease H-like"/>
    <property type="match status" value="1"/>
</dbReference>
<gene>
    <name evidence="10" type="ORF">NTJ_05816</name>
</gene>
<name>A0ABN7ALB2_9HEMI</name>
<dbReference type="Proteomes" id="UP001307889">
    <property type="component" value="Chromosome 4"/>
</dbReference>
<dbReference type="PANTHER" id="PTHR12801">
    <property type="entry name" value="RNA EXONUCLEASE REXO1 / RECO3 FAMILY MEMBER-RELATED"/>
    <property type="match status" value="1"/>
</dbReference>
<keyword evidence="11" id="KW-1185">Reference proteome</keyword>
<dbReference type="Pfam" id="PF00929">
    <property type="entry name" value="RNase_T"/>
    <property type="match status" value="1"/>
</dbReference>
<evidence type="ECO:0000256" key="6">
    <source>
        <dbReference type="ARBA" id="ARBA00022839"/>
    </source>
</evidence>
<proteinExistence type="inferred from homology"/>
<evidence type="ECO:0000256" key="7">
    <source>
        <dbReference type="ARBA" id="ARBA00023242"/>
    </source>
</evidence>
<evidence type="ECO:0000256" key="3">
    <source>
        <dbReference type="ARBA" id="ARBA00016937"/>
    </source>
</evidence>
<feature type="compositionally biased region" description="Polar residues" evidence="8">
    <location>
        <begin position="59"/>
        <end position="70"/>
    </location>
</feature>
<keyword evidence="5" id="KW-0378">Hydrolase</keyword>
<sequence length="341" mass="38263">MNEVVSSFNTVTRQGRTKKRTSEMVEENKPKHEVLSPKKKKRGGSKKVKIASGFAANETVKTPSSDTKPSVKQDGSAPVVKKSNEPQKKSSKFANVDRKHSTGATNWQKFLQEVSEKGPEAVKPMQTIKHTSSFTERPKPRPPAVSKDSTKPKLTNVVAMDCEMVGIGEGGRESVLARVSIVNMMGECLYDKFVKPREPVTDYRTHVSGVRKEDVENAEEFEVVQKEVAEILRGRILVGHSIKNDLEVLFLSHPRQRIRDTAKFFRKGGARTPSLKNLANQYLDVTIQEGEHSSVQDARAAVQLYNMYRKQWEVGGGARKFNRIDTHHQKIRPVQNAVDDT</sequence>
<dbReference type="InterPro" id="IPR036397">
    <property type="entry name" value="RNaseH_sf"/>
</dbReference>
<comment type="similarity">
    <text evidence="2">Belongs to the REXO4 family.</text>
</comment>
<keyword evidence="4" id="KW-0540">Nuclease</keyword>
<feature type="region of interest" description="Disordered" evidence="8">
    <location>
        <begin position="1"/>
        <end position="151"/>
    </location>
</feature>
<comment type="subcellular location">
    <subcellularLocation>
        <location evidence="1">Nucleus</location>
    </subcellularLocation>
</comment>
<dbReference type="SMART" id="SM00479">
    <property type="entry name" value="EXOIII"/>
    <property type="match status" value="1"/>
</dbReference>
<evidence type="ECO:0000313" key="10">
    <source>
        <dbReference type="EMBL" id="BES93013.1"/>
    </source>
</evidence>
<feature type="compositionally biased region" description="Basic residues" evidence="8">
    <location>
        <begin position="37"/>
        <end position="49"/>
    </location>
</feature>
<accession>A0ABN7ALB2</accession>
<protein>
    <recommendedName>
        <fullName evidence="3">RNA exonuclease 4</fullName>
    </recommendedName>
</protein>
<organism evidence="10 11">
    <name type="scientific">Nesidiocoris tenuis</name>
    <dbReference type="NCBI Taxonomy" id="355587"/>
    <lineage>
        <taxon>Eukaryota</taxon>
        <taxon>Metazoa</taxon>
        <taxon>Ecdysozoa</taxon>
        <taxon>Arthropoda</taxon>
        <taxon>Hexapoda</taxon>
        <taxon>Insecta</taxon>
        <taxon>Pterygota</taxon>
        <taxon>Neoptera</taxon>
        <taxon>Paraneoptera</taxon>
        <taxon>Hemiptera</taxon>
        <taxon>Heteroptera</taxon>
        <taxon>Panheteroptera</taxon>
        <taxon>Cimicomorpha</taxon>
        <taxon>Miridae</taxon>
        <taxon>Dicyphina</taxon>
        <taxon>Nesidiocoris</taxon>
    </lineage>
</organism>
<feature type="compositionally biased region" description="Basic and acidic residues" evidence="8">
    <location>
        <begin position="20"/>
        <end position="36"/>
    </location>
</feature>
<evidence type="ECO:0000256" key="2">
    <source>
        <dbReference type="ARBA" id="ARBA00010489"/>
    </source>
</evidence>
<reference evidence="10 11" key="1">
    <citation type="submission" date="2023-09" db="EMBL/GenBank/DDBJ databases">
        <title>Nesidiocoris tenuis whole genome shotgun sequence.</title>
        <authorList>
            <person name="Shibata T."/>
            <person name="Shimoda M."/>
            <person name="Kobayashi T."/>
            <person name="Uehara T."/>
        </authorList>
    </citation>
    <scope>NUCLEOTIDE SEQUENCE [LARGE SCALE GENOMIC DNA]</scope>
    <source>
        <strain evidence="10 11">Japan</strain>
    </source>
</reference>
<dbReference type="CDD" id="cd06144">
    <property type="entry name" value="REX4_like"/>
    <property type="match status" value="1"/>
</dbReference>
<evidence type="ECO:0000313" key="11">
    <source>
        <dbReference type="Proteomes" id="UP001307889"/>
    </source>
</evidence>
<evidence type="ECO:0000256" key="1">
    <source>
        <dbReference type="ARBA" id="ARBA00004123"/>
    </source>
</evidence>
<keyword evidence="6" id="KW-0269">Exonuclease</keyword>
<dbReference type="Gene3D" id="3.30.420.10">
    <property type="entry name" value="Ribonuclease H-like superfamily/Ribonuclease H"/>
    <property type="match status" value="1"/>
</dbReference>
<dbReference type="InterPro" id="IPR037431">
    <property type="entry name" value="REX4_DEDDh_dom"/>
</dbReference>